<dbReference type="EMBL" id="KC900378">
    <property type="protein sequence ID" value="AGR46389.1"/>
    <property type="molecule type" value="Genomic_DNA"/>
</dbReference>
<accession>A0A0U1VYN2</accession>
<organism evidence="1 2">
    <name type="scientific">Pseudomonas phage LKA5</name>
    <dbReference type="NCBI Taxonomy" id="1327940"/>
    <lineage>
        <taxon>Viruses</taxon>
        <taxon>Duplodnaviria</taxon>
        <taxon>Heunggongvirae</taxon>
        <taxon>Uroviricota</taxon>
        <taxon>Caudoviricetes</taxon>
        <taxon>Hollowayvirus</taxon>
        <taxon>Hollowayvirus LKA5</taxon>
    </lineage>
</organism>
<evidence type="ECO:0000313" key="2">
    <source>
        <dbReference type="Proteomes" id="UP000225231"/>
    </source>
</evidence>
<sequence>MKKSSTQVVLDAVRELHSQQQIVTRQTLVELTGLKPGVVDDRLSVLVDDLLVLRVERGVFVPAPQFDPPRPITITQIPGGWAKVEISDDHVITLTPAEKRMLGELLAGAAQQFAAIDIGHSNQILAAELAIKIRKLEREVAALRADRTDGGQLTLAMSDVAAVQ</sequence>
<name>A0A0U1VYN2_9CAUD</name>
<protein>
    <submittedName>
        <fullName evidence="1">Uncharacterized protein</fullName>
    </submittedName>
</protein>
<dbReference type="Proteomes" id="UP000225231">
    <property type="component" value="Segment"/>
</dbReference>
<reference evidence="1 2" key="1">
    <citation type="submission" date="2013-04" db="EMBL/GenBank/DDBJ databases">
        <title>Complete genome sequence of F116-like bacteriophages.</title>
        <authorList>
            <person name="Lammens E.A."/>
            <person name="Lavigne R."/>
        </authorList>
    </citation>
    <scope>NUCLEOTIDE SEQUENCE [LARGE SCALE GENOMIC DNA]</scope>
    <source>
        <strain evidence="1">LKA5</strain>
    </source>
</reference>
<gene>
    <name evidence="1" type="ORF">LKA5_037</name>
</gene>
<proteinExistence type="predicted"/>
<keyword evidence="2" id="KW-1185">Reference proteome</keyword>
<evidence type="ECO:0000313" key="1">
    <source>
        <dbReference type="EMBL" id="AGR46389.1"/>
    </source>
</evidence>